<organism evidence="4 5">
    <name type="scientific">Acinetobacter lwoffii</name>
    <dbReference type="NCBI Taxonomy" id="28090"/>
    <lineage>
        <taxon>Bacteria</taxon>
        <taxon>Pseudomonadati</taxon>
        <taxon>Pseudomonadota</taxon>
        <taxon>Gammaproteobacteria</taxon>
        <taxon>Moraxellales</taxon>
        <taxon>Moraxellaceae</taxon>
        <taxon>Acinetobacter</taxon>
    </lineage>
</organism>
<name>A0AAW8LIB4_ACILW</name>
<dbReference type="Pfam" id="PF02397">
    <property type="entry name" value="Bac_transf"/>
    <property type="match status" value="1"/>
</dbReference>
<proteinExistence type="inferred from homology"/>
<dbReference type="EMBL" id="JAVDSC010000006">
    <property type="protein sequence ID" value="MDR6629783.1"/>
    <property type="molecule type" value="Genomic_DNA"/>
</dbReference>
<sequence length="308" mass="36248">MNLKKYKNKIKKNQESNILIYKTLFDEKNNILLKRYSENKGEYRSKIIQFSSEKDRSNKMNKKKFRYFMHKGNLILRNSLIPQVHFYSFAYLFEGKEDVSKRLIDIVIALMALIILFPIFIIVAYKVQKNLGSPIFFYQERPGKNGKLFKMIKFRSMRNAIDKDGNPLPDKLRITSFGKKLRSTSLDEMPQLINVLKGDMSIVGPRPQMKEFLQHYTKEQMRRHEVKPGMTGLAQVSGRNNLSWEEKFELDVQYVERYNIWLDFKIMFKTAKVMLSQEGVNAPDQEVGAARFSKKSIHDTSLFTKEVK</sequence>
<dbReference type="GO" id="GO:0016780">
    <property type="term" value="F:phosphotransferase activity, for other substituted phosphate groups"/>
    <property type="evidence" value="ECO:0007669"/>
    <property type="project" value="TreeGrafter"/>
</dbReference>
<feature type="transmembrane region" description="Helical" evidence="2">
    <location>
        <begin position="104"/>
        <end position="125"/>
    </location>
</feature>
<dbReference type="AlphaFoldDB" id="A0AAW8LIB4"/>
<reference evidence="4" key="1">
    <citation type="submission" date="2023-07" db="EMBL/GenBank/DDBJ databases">
        <title>Sorghum-associated microbial communities from plants grown in Nebraska, USA.</title>
        <authorList>
            <person name="Schachtman D."/>
        </authorList>
    </citation>
    <scope>NUCLEOTIDE SEQUENCE</scope>
    <source>
        <strain evidence="4">BE44</strain>
    </source>
</reference>
<keyword evidence="2" id="KW-0812">Transmembrane</keyword>
<feature type="domain" description="Bacterial sugar transferase" evidence="3">
    <location>
        <begin position="101"/>
        <end position="275"/>
    </location>
</feature>
<dbReference type="InterPro" id="IPR003362">
    <property type="entry name" value="Bact_transf"/>
</dbReference>
<accession>A0AAW8LIB4</accession>
<gene>
    <name evidence="4" type="ORF">J2X86_001833</name>
</gene>
<dbReference type="PANTHER" id="PTHR30576:SF8">
    <property type="entry name" value="UNDECAPRENYL-PHOSPHATE GALACTOSE PHOSPHOTRANSFERASE"/>
    <property type="match status" value="1"/>
</dbReference>
<comment type="similarity">
    <text evidence="1">Belongs to the bacterial sugar transferase family.</text>
</comment>
<dbReference type="Proteomes" id="UP001262767">
    <property type="component" value="Unassembled WGS sequence"/>
</dbReference>
<evidence type="ECO:0000313" key="4">
    <source>
        <dbReference type="EMBL" id="MDR6629783.1"/>
    </source>
</evidence>
<comment type="caution">
    <text evidence="4">The sequence shown here is derived from an EMBL/GenBank/DDBJ whole genome shotgun (WGS) entry which is preliminary data.</text>
</comment>
<dbReference type="PANTHER" id="PTHR30576">
    <property type="entry name" value="COLANIC BIOSYNTHESIS UDP-GLUCOSE LIPID CARRIER TRANSFERASE"/>
    <property type="match status" value="1"/>
</dbReference>
<evidence type="ECO:0000313" key="5">
    <source>
        <dbReference type="Proteomes" id="UP001262767"/>
    </source>
</evidence>
<protein>
    <submittedName>
        <fullName evidence="4">Lipopolysaccharide/colanic/teichoic acid biosynthesis glycosyltransferase</fullName>
    </submittedName>
</protein>
<evidence type="ECO:0000256" key="1">
    <source>
        <dbReference type="ARBA" id="ARBA00006464"/>
    </source>
</evidence>
<feature type="transmembrane region" description="Helical" evidence="2">
    <location>
        <begin position="74"/>
        <end position="92"/>
    </location>
</feature>
<keyword evidence="2" id="KW-1133">Transmembrane helix</keyword>
<evidence type="ECO:0000256" key="2">
    <source>
        <dbReference type="SAM" id="Phobius"/>
    </source>
</evidence>
<evidence type="ECO:0000259" key="3">
    <source>
        <dbReference type="Pfam" id="PF02397"/>
    </source>
</evidence>
<keyword evidence="2" id="KW-0472">Membrane</keyword>